<evidence type="ECO:0000313" key="2">
    <source>
        <dbReference type="Proteomes" id="UP000718564"/>
    </source>
</evidence>
<reference evidence="1 2" key="1">
    <citation type="submission" date="2018-06" db="EMBL/GenBank/DDBJ databases">
        <title>Comparative genomics of Brasilonema spp. strains.</title>
        <authorList>
            <person name="Alvarenga D.O."/>
            <person name="Fiore M.F."/>
            <person name="Varani A.M."/>
        </authorList>
    </citation>
    <scope>NUCLEOTIDE SEQUENCE [LARGE SCALE GENOMIC DNA]</scope>
    <source>
        <strain evidence="1 2">SPC951</strain>
    </source>
</reference>
<gene>
    <name evidence="1" type="ORF">DP116_08710</name>
</gene>
<comment type="caution">
    <text evidence="1">The sequence shown here is derived from an EMBL/GenBank/DDBJ whole genome shotgun (WGS) entry which is preliminary data.</text>
</comment>
<proteinExistence type="predicted"/>
<protein>
    <submittedName>
        <fullName evidence="1">Uncharacterized protein</fullName>
    </submittedName>
</protein>
<dbReference type="Proteomes" id="UP000718564">
    <property type="component" value="Unassembled WGS sequence"/>
</dbReference>
<accession>A0ABX1P672</accession>
<dbReference type="EMBL" id="QMEB01000048">
    <property type="protein sequence ID" value="NMG19538.1"/>
    <property type="molecule type" value="Genomic_DNA"/>
</dbReference>
<evidence type="ECO:0000313" key="1">
    <source>
        <dbReference type="EMBL" id="NMG19538.1"/>
    </source>
</evidence>
<organism evidence="1 2">
    <name type="scientific">Brasilonema bromeliae SPC951</name>
    <dbReference type="NCBI Taxonomy" id="385972"/>
    <lineage>
        <taxon>Bacteria</taxon>
        <taxon>Bacillati</taxon>
        <taxon>Cyanobacteriota</taxon>
        <taxon>Cyanophyceae</taxon>
        <taxon>Nostocales</taxon>
        <taxon>Scytonemataceae</taxon>
        <taxon>Brasilonema</taxon>
        <taxon>Bromeliae group (in: Brasilonema)</taxon>
    </lineage>
</organism>
<name>A0ABX1P672_9CYAN</name>
<sequence>MAIRMIASLALRDRTTRKDKRMTRMNMLRVLSEKNKYFLFSDDHLFRRKGERSFQIFILKVHKLISLAPIKE</sequence>
<keyword evidence="2" id="KW-1185">Reference proteome</keyword>